<dbReference type="RefSeq" id="WP_346151283.1">
    <property type="nucleotide sequence ID" value="NZ_BAAATE010000019.1"/>
</dbReference>
<dbReference type="SUPFAM" id="SSF51735">
    <property type="entry name" value="NAD(P)-binding Rossmann-fold domains"/>
    <property type="match status" value="1"/>
</dbReference>
<dbReference type="Gene3D" id="3.90.25.10">
    <property type="entry name" value="UDP-galactose 4-epimerase, domain 1"/>
    <property type="match status" value="1"/>
</dbReference>
<evidence type="ECO:0000313" key="1">
    <source>
        <dbReference type="EMBL" id="GAA2678858.1"/>
    </source>
</evidence>
<accession>A0ABP6F1N4</accession>
<dbReference type="PANTHER" id="PTHR43162:SF1">
    <property type="entry name" value="PRESTALK A DIFFERENTIATION PROTEIN A"/>
    <property type="match status" value="1"/>
</dbReference>
<evidence type="ECO:0000313" key="2">
    <source>
        <dbReference type="Proteomes" id="UP001501666"/>
    </source>
</evidence>
<dbReference type="InterPro" id="IPR036291">
    <property type="entry name" value="NAD(P)-bd_dom_sf"/>
</dbReference>
<sequence>MTNNDNTTTLVLGATGKTGRRVADRLKALGRDVRAGSRPDFDWEDSATWAPIVRDVHAVYITYYPDLAFPGALDRIRQFTALAVQAGVRRLVLLSGRNEELAQQAEQVVLNSGVEATIVRCSWFMQNFSEGWLLDPVLSGTIALPAGEVTEPFVDVEDIADVATAALTEEGHAGKVYELTGPRLLSFAEAAADISAASGREVAYVPVTPEEFAEGARAAGLPEDEIVGLNALFAEVLDGRNESLADGVRQALGRPARDFTQYAKDAADAWRA</sequence>
<organism evidence="1 2">
    <name type="scientific">Nonomuraea recticatena</name>
    <dbReference type="NCBI Taxonomy" id="46178"/>
    <lineage>
        <taxon>Bacteria</taxon>
        <taxon>Bacillati</taxon>
        <taxon>Actinomycetota</taxon>
        <taxon>Actinomycetes</taxon>
        <taxon>Streptosporangiales</taxon>
        <taxon>Streptosporangiaceae</taxon>
        <taxon>Nonomuraea</taxon>
    </lineage>
</organism>
<reference evidence="2" key="1">
    <citation type="journal article" date="2019" name="Int. J. Syst. Evol. Microbiol.">
        <title>The Global Catalogue of Microorganisms (GCM) 10K type strain sequencing project: providing services to taxonomists for standard genome sequencing and annotation.</title>
        <authorList>
            <consortium name="The Broad Institute Genomics Platform"/>
            <consortium name="The Broad Institute Genome Sequencing Center for Infectious Disease"/>
            <person name="Wu L."/>
            <person name="Ma J."/>
        </authorList>
    </citation>
    <scope>NUCLEOTIDE SEQUENCE [LARGE SCALE GENOMIC DNA]</scope>
    <source>
        <strain evidence="2">JCM 6835</strain>
    </source>
</reference>
<proteinExistence type="predicted"/>
<gene>
    <name evidence="1" type="ORF">GCM10010412_062310</name>
</gene>
<name>A0ABP6F1N4_9ACTN</name>
<protein>
    <submittedName>
        <fullName evidence="1">NAD(P)H-binding protein</fullName>
    </submittedName>
</protein>
<dbReference type="EMBL" id="BAAATE010000019">
    <property type="protein sequence ID" value="GAA2678858.1"/>
    <property type="molecule type" value="Genomic_DNA"/>
</dbReference>
<comment type="caution">
    <text evidence="1">The sequence shown here is derived from an EMBL/GenBank/DDBJ whole genome shotgun (WGS) entry which is preliminary data.</text>
</comment>
<dbReference type="Proteomes" id="UP001501666">
    <property type="component" value="Unassembled WGS sequence"/>
</dbReference>
<keyword evidence="2" id="KW-1185">Reference proteome</keyword>
<dbReference type="PANTHER" id="PTHR43162">
    <property type="match status" value="1"/>
</dbReference>
<dbReference type="Gene3D" id="3.40.50.720">
    <property type="entry name" value="NAD(P)-binding Rossmann-like Domain"/>
    <property type="match status" value="1"/>
</dbReference>
<dbReference type="InterPro" id="IPR051604">
    <property type="entry name" value="Ergot_Alk_Oxidoreductase"/>
</dbReference>